<proteinExistence type="predicted"/>
<dbReference type="GO" id="GO:0005768">
    <property type="term" value="C:endosome"/>
    <property type="evidence" value="ECO:0007669"/>
    <property type="project" value="UniProtKB-SubCell"/>
</dbReference>
<evidence type="ECO:0000259" key="19">
    <source>
        <dbReference type="PROSITE" id="PS50089"/>
    </source>
</evidence>
<dbReference type="EC" id="2.3.2.27" evidence="6"/>
<dbReference type="SUPFAM" id="SSF57903">
    <property type="entry name" value="FYVE/PHD zinc finger"/>
    <property type="match status" value="1"/>
</dbReference>
<dbReference type="Gene3D" id="3.30.40.10">
    <property type="entry name" value="Zinc/RING finger domain, C3HC4 (zinc finger)"/>
    <property type="match status" value="2"/>
</dbReference>
<dbReference type="InterPro" id="IPR011011">
    <property type="entry name" value="Znf_FYVE_PHD"/>
</dbReference>
<dbReference type="OMA" id="HYSCISA"/>
<dbReference type="GO" id="GO:0008270">
    <property type="term" value="F:zinc ion binding"/>
    <property type="evidence" value="ECO:0007669"/>
    <property type="project" value="UniProtKB-KW"/>
</dbReference>
<feature type="compositionally biased region" description="Polar residues" evidence="18">
    <location>
        <begin position="132"/>
        <end position="146"/>
    </location>
</feature>
<evidence type="ECO:0000256" key="7">
    <source>
        <dbReference type="ARBA" id="ARBA00022679"/>
    </source>
</evidence>
<evidence type="ECO:0000256" key="14">
    <source>
        <dbReference type="ARBA" id="ARBA00023136"/>
    </source>
</evidence>
<evidence type="ECO:0000256" key="4">
    <source>
        <dbReference type="ARBA" id="ARBA00004371"/>
    </source>
</evidence>
<dbReference type="PROSITE" id="PS50089">
    <property type="entry name" value="ZF_RING_2"/>
    <property type="match status" value="1"/>
</dbReference>
<evidence type="ECO:0000256" key="12">
    <source>
        <dbReference type="ARBA" id="ARBA00022786"/>
    </source>
</evidence>
<evidence type="ECO:0000256" key="15">
    <source>
        <dbReference type="ARBA" id="ARBA00023228"/>
    </source>
</evidence>
<dbReference type="PROSITE" id="PS50178">
    <property type="entry name" value="ZF_FYVE"/>
    <property type="match status" value="1"/>
</dbReference>
<dbReference type="GO" id="GO:0043161">
    <property type="term" value="P:proteasome-mediated ubiquitin-dependent protein catabolic process"/>
    <property type="evidence" value="ECO:0007669"/>
    <property type="project" value="TreeGrafter"/>
</dbReference>
<evidence type="ECO:0000256" key="10">
    <source>
        <dbReference type="ARBA" id="ARBA00022753"/>
    </source>
</evidence>
<feature type="domain" description="FYVE-type" evidence="20">
    <location>
        <begin position="286"/>
        <end position="377"/>
    </location>
</feature>
<keyword evidence="8" id="KW-0519">Myristate</keyword>
<keyword evidence="22" id="KW-1185">Reference proteome</keyword>
<dbReference type="CDD" id="cd16489">
    <property type="entry name" value="mRING-CH-C4HC2H_ZNRF"/>
    <property type="match status" value="1"/>
</dbReference>
<feature type="domain" description="RING-type" evidence="19">
    <location>
        <begin position="589"/>
        <end position="631"/>
    </location>
</feature>
<keyword evidence="16" id="KW-0449">Lipoprotein</keyword>
<keyword evidence="15" id="KW-0458">Lysosome</keyword>
<dbReference type="InterPro" id="IPR017455">
    <property type="entry name" value="Znf_FYVE-rel"/>
</dbReference>
<feature type="non-terminal residue" evidence="21">
    <location>
        <position position="1"/>
    </location>
</feature>
<accession>A0A084QU19</accession>
<feature type="compositionally biased region" description="Low complexity" evidence="18">
    <location>
        <begin position="257"/>
        <end position="272"/>
    </location>
</feature>
<sequence length="637" mass="69343">HRDFCLSPSSLRRHQLPSKHDRTSHPHPTTPYAGQSILSPCPSMASSGGGSDSAYLEDGRDADDGLDIESGSSYVGSDTPDAAPLQRCPWQTFQLHDQECSRYFDCPSHLVERRLSIDETGVTRVGHDTHPSENVGSGSQNQTNPEQETERPRPLTDTPTRQDQESTEASPPSSEPLTLPIPLSSSPRQTRNLGDREPDQTDTESTASESDLYQESDTEGPARETIDRNAPPSPVLDSRGSLASLRRDRELRNQGHSQGQSPSPQASPQARPDAMSDFELPRWQPDAEVTYCPICHSQFNIFVRKHHCRKCGRVVCNSCSPHRIIIPHQYIVRPPGSDIPLPQSLLIDGLGGGYFDVSGLSGGERVRLCNPCVPDPNTAPPLSPASPPAPSPRAAHHRSRSSIGNAYGASTHPNRYGAVFAPSSSFDPYRYYSSRSRSITMGHAAHGTAGASSSSSSSRPSGMDTYHSPFDRLRAGGPSGSESVPFPTRYGSLGHGASSSSSRHRALPSTPQIAEEDECPICHRELPSTSLDNFESLREAHITRCIVTHSAYGSPRGGNTGDEPPAAPRRTGMYAYTATEKDCIDDAECTICLEEFTVGIRMARLECLCRFHYSCISAWFINHPGRCPVHQHDGFGF</sequence>
<keyword evidence="11 17" id="KW-0863">Zinc-finger</keyword>
<dbReference type="HOGENOM" id="CLU_022550_3_0_1"/>
<feature type="compositionally biased region" description="Pro residues" evidence="18">
    <location>
        <begin position="379"/>
        <end position="391"/>
    </location>
</feature>
<evidence type="ECO:0000256" key="9">
    <source>
        <dbReference type="ARBA" id="ARBA00022723"/>
    </source>
</evidence>
<keyword evidence="12" id="KW-0833">Ubl conjugation pathway</keyword>
<dbReference type="GO" id="GO:0070936">
    <property type="term" value="P:protein K48-linked ubiquitination"/>
    <property type="evidence" value="ECO:0007669"/>
    <property type="project" value="TreeGrafter"/>
</dbReference>
<evidence type="ECO:0000256" key="1">
    <source>
        <dbReference type="ARBA" id="ARBA00000900"/>
    </source>
</evidence>
<protein>
    <recommendedName>
        <fullName evidence="6">RING-type E3 ubiquitin transferase</fullName>
        <ecNumber evidence="6">2.3.2.27</ecNumber>
    </recommendedName>
</protein>
<feature type="compositionally biased region" description="Basic and acidic residues" evidence="18">
    <location>
        <begin position="148"/>
        <end position="164"/>
    </location>
</feature>
<dbReference type="Pfam" id="PF13639">
    <property type="entry name" value="zf-RING_2"/>
    <property type="match status" value="1"/>
</dbReference>
<name>A0A084QU19_STAC4</name>
<dbReference type="AlphaFoldDB" id="A0A084QU19"/>
<dbReference type="InParanoid" id="A0A084QU19"/>
<dbReference type="EMBL" id="KL660192">
    <property type="protein sequence ID" value="KFA67454.1"/>
    <property type="molecule type" value="Genomic_DNA"/>
</dbReference>
<evidence type="ECO:0000256" key="16">
    <source>
        <dbReference type="ARBA" id="ARBA00023288"/>
    </source>
</evidence>
<keyword evidence="10" id="KW-0967">Endosome</keyword>
<dbReference type="FunCoup" id="A0A084QU19">
    <property type="interactions" value="14"/>
</dbReference>
<dbReference type="OrthoDB" id="660555at2759"/>
<evidence type="ECO:0000259" key="20">
    <source>
        <dbReference type="PROSITE" id="PS50178"/>
    </source>
</evidence>
<feature type="region of interest" description="Disordered" evidence="18">
    <location>
        <begin position="379"/>
        <end position="409"/>
    </location>
</feature>
<dbReference type="InterPro" id="IPR013083">
    <property type="entry name" value="Znf_RING/FYVE/PHD"/>
</dbReference>
<comment type="subcellular location">
    <subcellularLocation>
        <location evidence="3">Endosome</location>
    </subcellularLocation>
    <subcellularLocation>
        <location evidence="4">Lysosome</location>
    </subcellularLocation>
    <subcellularLocation>
        <location evidence="2">Membrane</location>
        <topology evidence="2">Peripheral membrane protein</topology>
    </subcellularLocation>
</comment>
<feature type="compositionally biased region" description="Low complexity" evidence="18">
    <location>
        <begin position="167"/>
        <end position="187"/>
    </location>
</feature>
<dbReference type="GO" id="GO:0016020">
    <property type="term" value="C:membrane"/>
    <property type="evidence" value="ECO:0007669"/>
    <property type="project" value="UniProtKB-SubCell"/>
</dbReference>
<feature type="compositionally biased region" description="Low complexity" evidence="18">
    <location>
        <begin position="443"/>
        <end position="458"/>
    </location>
</feature>
<evidence type="ECO:0000256" key="3">
    <source>
        <dbReference type="ARBA" id="ARBA00004177"/>
    </source>
</evidence>
<evidence type="ECO:0000256" key="8">
    <source>
        <dbReference type="ARBA" id="ARBA00022707"/>
    </source>
</evidence>
<keyword evidence="7" id="KW-0808">Transferase</keyword>
<dbReference type="InterPro" id="IPR000306">
    <property type="entry name" value="Znf_FYVE"/>
</dbReference>
<dbReference type="PANTHER" id="PTHR46661">
    <property type="entry name" value="E3 UBIQUITIN-PROTEIN LIGASE ZNRF1-LIKE PROTEIN"/>
    <property type="match status" value="1"/>
</dbReference>
<dbReference type="InterPro" id="IPR001841">
    <property type="entry name" value="Znf_RING"/>
</dbReference>
<dbReference type="Pfam" id="PF01363">
    <property type="entry name" value="FYVE"/>
    <property type="match status" value="1"/>
</dbReference>
<dbReference type="InterPro" id="IPR051878">
    <property type="entry name" value="ZNRF_ubiq-protein_ligase"/>
</dbReference>
<evidence type="ECO:0000256" key="2">
    <source>
        <dbReference type="ARBA" id="ARBA00004170"/>
    </source>
</evidence>
<evidence type="ECO:0000256" key="6">
    <source>
        <dbReference type="ARBA" id="ARBA00012483"/>
    </source>
</evidence>
<evidence type="ECO:0000256" key="13">
    <source>
        <dbReference type="ARBA" id="ARBA00022833"/>
    </source>
</evidence>
<organism evidence="21 22">
    <name type="scientific">Stachybotrys chlorohalonatus (strain IBT 40285)</name>
    <dbReference type="NCBI Taxonomy" id="1283841"/>
    <lineage>
        <taxon>Eukaryota</taxon>
        <taxon>Fungi</taxon>
        <taxon>Dikarya</taxon>
        <taxon>Ascomycota</taxon>
        <taxon>Pezizomycotina</taxon>
        <taxon>Sordariomycetes</taxon>
        <taxon>Hypocreomycetidae</taxon>
        <taxon>Hypocreales</taxon>
        <taxon>Stachybotryaceae</taxon>
        <taxon>Stachybotrys</taxon>
    </lineage>
</organism>
<evidence type="ECO:0000256" key="5">
    <source>
        <dbReference type="ARBA" id="ARBA00004906"/>
    </source>
</evidence>
<evidence type="ECO:0000313" key="21">
    <source>
        <dbReference type="EMBL" id="KFA67454.1"/>
    </source>
</evidence>
<evidence type="ECO:0000256" key="17">
    <source>
        <dbReference type="PROSITE-ProRule" id="PRU00175"/>
    </source>
</evidence>
<dbReference type="STRING" id="1283841.A0A084QU19"/>
<feature type="region of interest" description="Disordered" evidence="18">
    <location>
        <begin position="1"/>
        <end position="82"/>
    </location>
</feature>
<dbReference type="SMART" id="SM00064">
    <property type="entry name" value="FYVE"/>
    <property type="match status" value="1"/>
</dbReference>
<dbReference type="GO" id="GO:0061630">
    <property type="term" value="F:ubiquitin protein ligase activity"/>
    <property type="evidence" value="ECO:0007669"/>
    <property type="project" value="UniProtKB-EC"/>
</dbReference>
<keyword evidence="9" id="KW-0479">Metal-binding</keyword>
<comment type="pathway">
    <text evidence="5">Protein modification; protein ubiquitination.</text>
</comment>
<keyword evidence="14" id="KW-0472">Membrane</keyword>
<feature type="region of interest" description="Disordered" evidence="18">
    <location>
        <begin position="121"/>
        <end position="274"/>
    </location>
</feature>
<reference evidence="21 22" key="1">
    <citation type="journal article" date="2014" name="BMC Genomics">
        <title>Comparative genome sequencing reveals chemotype-specific gene clusters in the toxigenic black mold Stachybotrys.</title>
        <authorList>
            <person name="Semeiks J."/>
            <person name="Borek D."/>
            <person name="Otwinowski Z."/>
            <person name="Grishin N.V."/>
        </authorList>
    </citation>
    <scope>NUCLEOTIDE SEQUENCE [LARGE SCALE GENOMIC DNA]</scope>
    <source>
        <strain evidence="21 22">IBT 40285</strain>
    </source>
</reference>
<evidence type="ECO:0000313" key="22">
    <source>
        <dbReference type="Proteomes" id="UP000028524"/>
    </source>
</evidence>
<dbReference type="SUPFAM" id="SSF57850">
    <property type="entry name" value="RING/U-box"/>
    <property type="match status" value="1"/>
</dbReference>
<gene>
    <name evidence="21" type="ORF">S40285_00249</name>
</gene>
<evidence type="ECO:0000256" key="18">
    <source>
        <dbReference type="SAM" id="MobiDB-lite"/>
    </source>
</evidence>
<dbReference type="SMART" id="SM00184">
    <property type="entry name" value="RING"/>
    <property type="match status" value="1"/>
</dbReference>
<feature type="region of interest" description="Disordered" evidence="18">
    <location>
        <begin position="443"/>
        <end position="512"/>
    </location>
</feature>
<comment type="catalytic activity">
    <reaction evidence="1">
        <text>S-ubiquitinyl-[E2 ubiquitin-conjugating enzyme]-L-cysteine + [acceptor protein]-L-lysine = [E2 ubiquitin-conjugating enzyme]-L-cysteine + N(6)-ubiquitinyl-[acceptor protein]-L-lysine.</text>
        <dbReference type="EC" id="2.3.2.27"/>
    </reaction>
</comment>
<dbReference type="Proteomes" id="UP000028524">
    <property type="component" value="Unassembled WGS sequence"/>
</dbReference>
<evidence type="ECO:0000256" key="11">
    <source>
        <dbReference type="ARBA" id="ARBA00022771"/>
    </source>
</evidence>
<keyword evidence="13" id="KW-0862">Zinc</keyword>
<dbReference type="PANTHER" id="PTHR46661:SF4">
    <property type="entry name" value="RING-TYPE DOMAIN-CONTAINING PROTEIN"/>
    <property type="match status" value="1"/>
</dbReference>